<dbReference type="InterPro" id="IPR050789">
    <property type="entry name" value="Diverse_Enzym_Activities"/>
</dbReference>
<dbReference type="InterPro" id="IPR001466">
    <property type="entry name" value="Beta-lactam-related"/>
</dbReference>
<accession>A0A381RBZ5</accession>
<dbReference type="InterPro" id="IPR012338">
    <property type="entry name" value="Beta-lactam/transpept-like"/>
</dbReference>
<organism evidence="2">
    <name type="scientific">marine metagenome</name>
    <dbReference type="NCBI Taxonomy" id="408172"/>
    <lineage>
        <taxon>unclassified sequences</taxon>
        <taxon>metagenomes</taxon>
        <taxon>ecological metagenomes</taxon>
    </lineage>
</organism>
<evidence type="ECO:0000313" key="2">
    <source>
        <dbReference type="EMBL" id="SUZ89170.1"/>
    </source>
</evidence>
<dbReference type="AlphaFoldDB" id="A0A381RBZ5"/>
<name>A0A381RBZ5_9ZZZZ</name>
<proteinExistence type="predicted"/>
<sequence>MKRSLTMIITSIFISCSTGVERYYDLKEIRPEMVGFNGNSLKKIDDLILRSIANKEVSGTTAIVIKDGGIVYHKAFGLSDIQDSTIMKKNTIMAIASMSKLMTTVGALILYDRGEFDMNTRLDKILPEFKDPKVFISYDKDLGSFSLKGSSRPILMKHLFTHTSGIVYPIFQPDSLGRQGYIAAGVQDAWPDISITLEENIKRLAALPLNNEPGEKWHYGLNMDVLGRVIEVLDGRPFARFMKEELFHPLELKDTGFSLPEEKWERVAKIYDPGDEQISEFMCCPEYTDDEMERIGRKRFPIRSYKQNTNTIAMGGADIFSTAYDYARFLQMLLNKGSLNEKRIIGRKTVAMINRPLEHLFMPEDTNIAMGLGVGVVKDENSSYEPHSSGSYWWGGYFFTSFWVDPEEGLIGVIMNQVNPTTSKLADRFHQLVYSALGE</sequence>
<dbReference type="PROSITE" id="PS51257">
    <property type="entry name" value="PROKAR_LIPOPROTEIN"/>
    <property type="match status" value="1"/>
</dbReference>
<protein>
    <recommendedName>
        <fullName evidence="1">Beta-lactamase-related domain-containing protein</fullName>
    </recommendedName>
</protein>
<dbReference type="Gene3D" id="3.40.710.10">
    <property type="entry name" value="DD-peptidase/beta-lactamase superfamily"/>
    <property type="match status" value="1"/>
</dbReference>
<dbReference type="PANTHER" id="PTHR43283:SF3">
    <property type="entry name" value="BETA-LACTAMASE FAMILY PROTEIN (AFU_ORTHOLOGUE AFUA_5G07500)"/>
    <property type="match status" value="1"/>
</dbReference>
<reference evidence="2" key="1">
    <citation type="submission" date="2018-05" db="EMBL/GenBank/DDBJ databases">
        <authorList>
            <person name="Lanie J.A."/>
            <person name="Ng W.-L."/>
            <person name="Kazmierczak K.M."/>
            <person name="Andrzejewski T.M."/>
            <person name="Davidsen T.M."/>
            <person name="Wayne K.J."/>
            <person name="Tettelin H."/>
            <person name="Glass J.I."/>
            <person name="Rusch D."/>
            <person name="Podicherti R."/>
            <person name="Tsui H.-C.T."/>
            <person name="Winkler M.E."/>
        </authorList>
    </citation>
    <scope>NUCLEOTIDE SEQUENCE</scope>
</reference>
<gene>
    <name evidence="2" type="ORF">METZ01_LOCUS42024</name>
</gene>
<dbReference type="Pfam" id="PF00144">
    <property type="entry name" value="Beta-lactamase"/>
    <property type="match status" value="1"/>
</dbReference>
<feature type="domain" description="Beta-lactamase-related" evidence="1">
    <location>
        <begin position="47"/>
        <end position="425"/>
    </location>
</feature>
<evidence type="ECO:0000259" key="1">
    <source>
        <dbReference type="Pfam" id="PF00144"/>
    </source>
</evidence>
<dbReference type="SUPFAM" id="SSF56601">
    <property type="entry name" value="beta-lactamase/transpeptidase-like"/>
    <property type="match status" value="1"/>
</dbReference>
<dbReference type="EMBL" id="UINC01001807">
    <property type="protein sequence ID" value="SUZ89170.1"/>
    <property type="molecule type" value="Genomic_DNA"/>
</dbReference>
<dbReference type="PANTHER" id="PTHR43283">
    <property type="entry name" value="BETA-LACTAMASE-RELATED"/>
    <property type="match status" value="1"/>
</dbReference>